<gene>
    <name evidence="4" type="ORF">CAS74_001989</name>
    <name evidence="3" type="ORF">JL09_g3931</name>
</gene>
<sequence length="276" mass="31073">MAKGLPVPPKHNFEVPFTDFKSVGSSMEAETKYQSAPDHWKGHCGQQFERMYDLNITSGMAYDRLGNFANVTLVNHDFYGPLIEASVGDTLIIRVNSHTDNATVKMELDGDFSSTVETVDATYIFKLQIHEHNAGTFLYRIQSGDASLCIGPLIVHSPCEDSNIASYSSDFTFLLTTDNIGNTEDSLSHFLKFHHGTTRIRLINTDPMKFLNFSTKTRKFEVVESKGEFMKPIFTKTLRIDPNGTYSLIFRRTSILGKISAKASIIMKKFQFPAWS</sequence>
<dbReference type="InterPro" id="IPR008972">
    <property type="entry name" value="Cupredoxin"/>
</dbReference>
<dbReference type="EMBL" id="JQFK01000049">
    <property type="protein sequence ID" value="KGK36924.1"/>
    <property type="molecule type" value="Genomic_DNA"/>
</dbReference>
<proteinExistence type="inferred from homology"/>
<dbReference type="Gene3D" id="2.60.40.420">
    <property type="entry name" value="Cupredoxins - blue copper proteins"/>
    <property type="match status" value="2"/>
</dbReference>
<dbReference type="HOGENOM" id="CLU_1008525_0_0_1"/>
<dbReference type="AlphaFoldDB" id="A0A099NY69"/>
<dbReference type="Proteomes" id="UP000195871">
    <property type="component" value="Unassembled WGS sequence"/>
</dbReference>
<evidence type="ECO:0000313" key="3">
    <source>
        <dbReference type="EMBL" id="KGK36924.1"/>
    </source>
</evidence>
<feature type="domain" description="Plastocyanin-like" evidence="2">
    <location>
        <begin position="195"/>
        <end position="250"/>
    </location>
</feature>
<name>A0A099NY69_PICKU</name>
<reference evidence="4 6" key="3">
    <citation type="submission" date="2017-05" db="EMBL/GenBank/DDBJ databases">
        <title>The Genome Sequence of Candida krusei Ckrusei653.</title>
        <authorList>
            <person name="Cuomo C."/>
            <person name="Forche A."/>
            <person name="Young S."/>
            <person name="Abouelleil A."/>
            <person name="Cao P."/>
            <person name="Chapman S."/>
            <person name="Cusick C."/>
            <person name="Shea T."/>
            <person name="Nusbaum C."/>
            <person name="Birren B."/>
        </authorList>
    </citation>
    <scope>NUCLEOTIDE SEQUENCE [LARGE SCALE GENOMIC DNA]</scope>
    <source>
        <strain evidence="4 6">Ckrusei653</strain>
    </source>
</reference>
<dbReference type="SUPFAM" id="SSF49503">
    <property type="entry name" value="Cupredoxins"/>
    <property type="match status" value="2"/>
</dbReference>
<comment type="caution">
    <text evidence="3">The sequence shown here is derived from an EMBL/GenBank/DDBJ whole genome shotgun (WGS) entry which is preliminary data.</text>
</comment>
<comment type="similarity">
    <text evidence="1">Belongs to the multicopper oxidase family.</text>
</comment>
<dbReference type="Proteomes" id="UP000029867">
    <property type="component" value="Unassembled WGS sequence"/>
</dbReference>
<evidence type="ECO:0000313" key="5">
    <source>
        <dbReference type="Proteomes" id="UP000029867"/>
    </source>
</evidence>
<protein>
    <recommendedName>
        <fullName evidence="2">Plastocyanin-like domain-containing protein</fullName>
    </recommendedName>
</protein>
<dbReference type="GO" id="GO:0016491">
    <property type="term" value="F:oxidoreductase activity"/>
    <property type="evidence" value="ECO:0007669"/>
    <property type="project" value="TreeGrafter"/>
</dbReference>
<evidence type="ECO:0000256" key="1">
    <source>
        <dbReference type="ARBA" id="ARBA00010609"/>
    </source>
</evidence>
<evidence type="ECO:0000313" key="4">
    <source>
        <dbReference type="EMBL" id="OUT22275.1"/>
    </source>
</evidence>
<dbReference type="Pfam" id="PF00394">
    <property type="entry name" value="Cu-oxidase"/>
    <property type="match status" value="1"/>
</dbReference>
<dbReference type="EMBL" id="NHMM01000003">
    <property type="protein sequence ID" value="OUT22275.1"/>
    <property type="molecule type" value="Genomic_DNA"/>
</dbReference>
<dbReference type="PANTHER" id="PTHR11709">
    <property type="entry name" value="MULTI-COPPER OXIDASE"/>
    <property type="match status" value="1"/>
</dbReference>
<reference evidence="5" key="1">
    <citation type="journal article" date="2014" name="Microb. Cell Fact.">
        <title>Exploiting Issatchenkia orientalis SD108 for succinic acid production.</title>
        <authorList>
            <person name="Xiao H."/>
            <person name="Shao Z."/>
            <person name="Jiang Y."/>
            <person name="Dole S."/>
            <person name="Zhao H."/>
        </authorList>
    </citation>
    <scope>NUCLEOTIDE SEQUENCE [LARGE SCALE GENOMIC DNA]</scope>
    <source>
        <strain evidence="5">SD108</strain>
    </source>
</reference>
<dbReference type="VEuPathDB" id="FungiDB:C5L36_0D00285"/>
<evidence type="ECO:0000259" key="2">
    <source>
        <dbReference type="Pfam" id="PF00394"/>
    </source>
</evidence>
<organism evidence="3 5">
    <name type="scientific">Pichia kudriavzevii</name>
    <name type="common">Yeast</name>
    <name type="synonym">Issatchenkia orientalis</name>
    <dbReference type="NCBI Taxonomy" id="4909"/>
    <lineage>
        <taxon>Eukaryota</taxon>
        <taxon>Fungi</taxon>
        <taxon>Dikarya</taxon>
        <taxon>Ascomycota</taxon>
        <taxon>Saccharomycotina</taxon>
        <taxon>Pichiomycetes</taxon>
        <taxon>Pichiales</taxon>
        <taxon>Pichiaceae</taxon>
        <taxon>Pichia</taxon>
    </lineage>
</organism>
<evidence type="ECO:0000313" key="6">
    <source>
        <dbReference type="Proteomes" id="UP000195871"/>
    </source>
</evidence>
<dbReference type="PANTHER" id="PTHR11709:SF486">
    <property type="entry name" value="MULTICOPPER OXIDASE"/>
    <property type="match status" value="1"/>
</dbReference>
<reference evidence="3" key="2">
    <citation type="submission" date="2014-08" db="EMBL/GenBank/DDBJ databases">
        <title>Exploiting Issatchenkia orientalis SD108 for Succinic Acid Production.</title>
        <authorList>
            <person name="Xiao H."/>
            <person name="Shao Z."/>
            <person name="Jiang Y."/>
            <person name="Dole S."/>
            <person name="Zhao H."/>
        </authorList>
    </citation>
    <scope>NUCLEOTIDE SEQUENCE [LARGE SCALE GENOMIC DNA]</scope>
    <source>
        <strain evidence="3">SD108</strain>
    </source>
</reference>
<dbReference type="InterPro" id="IPR045087">
    <property type="entry name" value="Cu-oxidase_fam"/>
</dbReference>
<accession>A0A099NY69</accession>
<dbReference type="InterPro" id="IPR001117">
    <property type="entry name" value="Cu-oxidase_2nd"/>
</dbReference>